<dbReference type="EMBL" id="JAUSRA010000001">
    <property type="protein sequence ID" value="MDP9794307.1"/>
    <property type="molecule type" value="Genomic_DNA"/>
</dbReference>
<sequence length="212" mass="23487">MNDEEAARLRAGVSRGDYSAMADLARRLYAAGLGTREVVRGCYGVEFPEEFHAVFEVPADVGLVVNYTYLPWQLLVPPSRGGPALSASLILGDAERRLFARDPDLVPLMSLMAAGTTLKSDIIGYRLSWLRERRTDVWGVADTAEPEDPIVHVGGSLVEVLRRYHAEHLEFYAEIYARPDNRGFGAVRESMVDEARRALARVEAIGRRAAGR</sequence>
<comment type="caution">
    <text evidence="1">The sequence shown here is derived from an EMBL/GenBank/DDBJ whole genome shotgun (WGS) entry which is preliminary data.</text>
</comment>
<evidence type="ECO:0000313" key="2">
    <source>
        <dbReference type="Proteomes" id="UP001240984"/>
    </source>
</evidence>
<protein>
    <submittedName>
        <fullName evidence="1">Uncharacterized protein</fullName>
    </submittedName>
</protein>
<name>A0ABT9MS91_9ACTN</name>
<proteinExistence type="predicted"/>
<gene>
    <name evidence="1" type="ORF">J2S43_002819</name>
</gene>
<organism evidence="1 2">
    <name type="scientific">Catenuloplanes nepalensis</name>
    <dbReference type="NCBI Taxonomy" id="587533"/>
    <lineage>
        <taxon>Bacteria</taxon>
        <taxon>Bacillati</taxon>
        <taxon>Actinomycetota</taxon>
        <taxon>Actinomycetes</taxon>
        <taxon>Micromonosporales</taxon>
        <taxon>Micromonosporaceae</taxon>
        <taxon>Catenuloplanes</taxon>
    </lineage>
</organism>
<evidence type="ECO:0000313" key="1">
    <source>
        <dbReference type="EMBL" id="MDP9794307.1"/>
    </source>
</evidence>
<dbReference type="RefSeq" id="WP_306829455.1">
    <property type="nucleotide sequence ID" value="NZ_JAUSRA010000001.1"/>
</dbReference>
<keyword evidence="2" id="KW-1185">Reference proteome</keyword>
<accession>A0ABT9MS91</accession>
<dbReference type="Proteomes" id="UP001240984">
    <property type="component" value="Unassembled WGS sequence"/>
</dbReference>
<reference evidence="1 2" key="1">
    <citation type="submission" date="2023-07" db="EMBL/GenBank/DDBJ databases">
        <title>Sequencing the genomes of 1000 actinobacteria strains.</title>
        <authorList>
            <person name="Klenk H.-P."/>
        </authorList>
    </citation>
    <scope>NUCLEOTIDE SEQUENCE [LARGE SCALE GENOMIC DNA]</scope>
    <source>
        <strain evidence="1 2">DSM 44710</strain>
    </source>
</reference>